<dbReference type="SUPFAM" id="SSF55729">
    <property type="entry name" value="Acyl-CoA N-acyltransferases (Nat)"/>
    <property type="match status" value="1"/>
</dbReference>
<dbReference type="InterPro" id="IPR015938">
    <property type="entry name" value="Glycine_N-acyltransferase_N"/>
</dbReference>
<evidence type="ECO:0000256" key="8">
    <source>
        <dbReference type="ARBA" id="ARBA00023315"/>
    </source>
</evidence>
<keyword evidence="5 10" id="KW-0808">Transferase</keyword>
<dbReference type="InterPro" id="IPR013652">
    <property type="entry name" value="Glycine_N-acyltransferase_C"/>
</dbReference>
<dbReference type="Ensembl" id="ENSCSAT00000004070.1">
    <property type="protein sequence ID" value="ENSCSAP00000002332.1"/>
    <property type="gene ID" value="ENSCSAG00000006038.1"/>
</dbReference>
<sequence length="271" mass="31313">LQVCGTVFHIKQRNAFKLQVRVDRQVPNFNTVLIWSQEQEMTDDLDHCTNRYHIYSKNAEDLPEVLHQSGIINWKQHSQTQATQSSLNEVIKNMAAAKSLTVHDQNDSLLCLETVEKLLPSLLDEKKMASHVAKPSDINQEMFKESSLDISHAELVNQSWKFGGMERSLKFIHRCIQNFSNTCLLDPVGRPVSWILMDQIGESRMAGTGAKYWGKGLMTYVFYTHTHNIKNFNLPLYLHVEKINQIMIKTVLCMNCVHIPRTWNQWNCEPT</sequence>
<dbReference type="Pfam" id="PF08444">
    <property type="entry name" value="Gly_acyl_tr_C"/>
    <property type="match status" value="1"/>
</dbReference>
<dbReference type="OMA" id="LIMNINR"/>
<keyword evidence="14" id="KW-1185">Reference proteome</keyword>
<feature type="domain" description="Glycine N-acyltransferase C-terminal" evidence="12">
    <location>
        <begin position="182"/>
        <end position="270"/>
    </location>
</feature>
<dbReference type="AlphaFoldDB" id="A0A0D9R143"/>
<dbReference type="GO" id="GO:0047961">
    <property type="term" value="F:glycine N-acyltransferase activity"/>
    <property type="evidence" value="ECO:0007669"/>
    <property type="project" value="UniProtKB-EC"/>
</dbReference>
<comment type="catalytic activity">
    <reaction evidence="1">
        <text>an acyl-CoA + glycine = an N-acylglycine + CoA + H(+)</text>
        <dbReference type="Rhea" id="RHEA:19869"/>
        <dbReference type="ChEBI" id="CHEBI:15378"/>
        <dbReference type="ChEBI" id="CHEBI:57287"/>
        <dbReference type="ChEBI" id="CHEBI:57305"/>
        <dbReference type="ChEBI" id="CHEBI:57670"/>
        <dbReference type="ChEBI" id="CHEBI:58342"/>
        <dbReference type="EC" id="2.3.1.13"/>
    </reaction>
</comment>
<dbReference type="PANTHER" id="PTHR15298:SF9">
    <property type="entry name" value="GLYCINE N-ACYLTRANSFERASE"/>
    <property type="match status" value="1"/>
</dbReference>
<dbReference type="STRING" id="60711.ENSCSAP00000002332"/>
<evidence type="ECO:0000256" key="9">
    <source>
        <dbReference type="ARBA" id="ARBA00047955"/>
    </source>
</evidence>
<feature type="domain" description="Glycine N-acyltransferase N-terminal" evidence="11">
    <location>
        <begin position="1"/>
        <end position="179"/>
    </location>
</feature>
<evidence type="ECO:0000256" key="4">
    <source>
        <dbReference type="ARBA" id="ARBA00022575"/>
    </source>
</evidence>
<dbReference type="Gene3D" id="3.40.630.30">
    <property type="match status" value="1"/>
</dbReference>
<name>A0A0D9R143_CHLSB</name>
<keyword evidence="6" id="KW-0007">Acetylation</keyword>
<evidence type="ECO:0000259" key="11">
    <source>
        <dbReference type="Pfam" id="PF06021"/>
    </source>
</evidence>
<evidence type="ECO:0000256" key="6">
    <source>
        <dbReference type="ARBA" id="ARBA00022990"/>
    </source>
</evidence>
<dbReference type="InterPro" id="IPR016181">
    <property type="entry name" value="Acyl_CoA_acyltransferase"/>
</dbReference>
<dbReference type="Proteomes" id="UP000029965">
    <property type="component" value="Chromosome 1"/>
</dbReference>
<dbReference type="GO" id="GO:0006544">
    <property type="term" value="P:glycine metabolic process"/>
    <property type="evidence" value="ECO:0007669"/>
    <property type="project" value="TreeGrafter"/>
</dbReference>
<evidence type="ECO:0000313" key="14">
    <source>
        <dbReference type="Proteomes" id="UP000029965"/>
    </source>
</evidence>
<dbReference type="EC" id="2.3.1.-" evidence="10"/>
<evidence type="ECO:0000256" key="1">
    <source>
        <dbReference type="ARBA" id="ARBA00000378"/>
    </source>
</evidence>
<comment type="subcellular location">
    <subcellularLocation>
        <location evidence="2">Mitochondrion</location>
    </subcellularLocation>
</comment>
<evidence type="ECO:0000256" key="2">
    <source>
        <dbReference type="ARBA" id="ARBA00004173"/>
    </source>
</evidence>
<dbReference type="GO" id="GO:0005739">
    <property type="term" value="C:mitochondrion"/>
    <property type="evidence" value="ECO:0007669"/>
    <property type="project" value="UniProtKB-SubCell"/>
</dbReference>
<dbReference type="eggNOG" id="ENOG502SDQB">
    <property type="taxonomic scope" value="Eukaryota"/>
</dbReference>
<comment type="similarity">
    <text evidence="3 10">Belongs to the glycine N-acyltransferase family.</text>
</comment>
<dbReference type="InterPro" id="IPR010313">
    <property type="entry name" value="Glycine_N-acyltransferase"/>
</dbReference>
<proteinExistence type="inferred from homology"/>
<protein>
    <recommendedName>
        <fullName evidence="10">Glycine N-acyltransferase-like protein</fullName>
        <ecNumber evidence="10">2.3.1.-</ecNumber>
    </recommendedName>
</protein>
<dbReference type="EMBL" id="AQIB01079987">
    <property type="status" value="NOT_ANNOTATED_CDS"/>
    <property type="molecule type" value="Genomic_DNA"/>
</dbReference>
<evidence type="ECO:0000256" key="3">
    <source>
        <dbReference type="ARBA" id="ARBA00009110"/>
    </source>
</evidence>
<dbReference type="Pfam" id="PF06021">
    <property type="entry name" value="Gly_acyl_tr_N"/>
    <property type="match status" value="1"/>
</dbReference>
<keyword evidence="7" id="KW-0496">Mitochondrion</keyword>
<keyword evidence="8 10" id="KW-0012">Acyltransferase</keyword>
<dbReference type="PANTHER" id="PTHR15298">
    <property type="entry name" value="L-COA N-ACYLTRANSFERASE-RELATED"/>
    <property type="match status" value="1"/>
</dbReference>
<dbReference type="GO" id="GO:0047962">
    <property type="term" value="F:glycine N-benzoyltransferase activity"/>
    <property type="evidence" value="ECO:0007669"/>
    <property type="project" value="UniProtKB-EC"/>
</dbReference>
<evidence type="ECO:0000256" key="7">
    <source>
        <dbReference type="ARBA" id="ARBA00023128"/>
    </source>
</evidence>
<evidence type="ECO:0000259" key="12">
    <source>
        <dbReference type="Pfam" id="PF08444"/>
    </source>
</evidence>
<dbReference type="GO" id="GO:0009636">
    <property type="term" value="P:response to toxic substance"/>
    <property type="evidence" value="ECO:0007669"/>
    <property type="project" value="UniProtKB-KW"/>
</dbReference>
<organism evidence="13 14">
    <name type="scientific">Chlorocebus sabaeus</name>
    <name type="common">Green monkey</name>
    <name type="synonym">Simia sabaea</name>
    <dbReference type="NCBI Taxonomy" id="60711"/>
    <lineage>
        <taxon>Eukaryota</taxon>
        <taxon>Metazoa</taxon>
        <taxon>Chordata</taxon>
        <taxon>Craniata</taxon>
        <taxon>Vertebrata</taxon>
        <taxon>Euteleostomi</taxon>
        <taxon>Mammalia</taxon>
        <taxon>Eutheria</taxon>
        <taxon>Euarchontoglires</taxon>
        <taxon>Primates</taxon>
        <taxon>Haplorrhini</taxon>
        <taxon>Catarrhini</taxon>
        <taxon>Cercopithecidae</taxon>
        <taxon>Cercopithecinae</taxon>
        <taxon>Chlorocebus</taxon>
    </lineage>
</organism>
<keyword evidence="4" id="KW-0216">Detoxification</keyword>
<reference evidence="13" key="3">
    <citation type="submission" date="2025-09" db="UniProtKB">
        <authorList>
            <consortium name="Ensembl"/>
        </authorList>
    </citation>
    <scope>IDENTIFICATION</scope>
</reference>
<accession>A0A0D9R143</accession>
<comment type="catalytic activity">
    <reaction evidence="9">
        <text>benzoyl-CoA + glycine = N-benzoylglycine + CoA + H(+)</text>
        <dbReference type="Rhea" id="RHEA:18493"/>
        <dbReference type="ChEBI" id="CHEBI:15378"/>
        <dbReference type="ChEBI" id="CHEBI:57287"/>
        <dbReference type="ChEBI" id="CHEBI:57305"/>
        <dbReference type="ChEBI" id="CHEBI:57369"/>
        <dbReference type="ChEBI" id="CHEBI:606565"/>
        <dbReference type="EC" id="2.3.1.71"/>
    </reaction>
</comment>
<dbReference type="GeneTree" id="ENSGT00950000183133"/>
<reference evidence="13" key="2">
    <citation type="submission" date="2025-08" db="UniProtKB">
        <authorList>
            <consortium name="Ensembl"/>
        </authorList>
    </citation>
    <scope>IDENTIFICATION</scope>
</reference>
<evidence type="ECO:0000256" key="10">
    <source>
        <dbReference type="RuleBase" id="RU368002"/>
    </source>
</evidence>
<reference evidence="13 14" key="1">
    <citation type="submission" date="2014-03" db="EMBL/GenBank/DDBJ databases">
        <authorList>
            <person name="Warren W."/>
            <person name="Wilson R.K."/>
        </authorList>
    </citation>
    <scope>NUCLEOTIDE SEQUENCE</scope>
</reference>
<evidence type="ECO:0000256" key="5">
    <source>
        <dbReference type="ARBA" id="ARBA00022679"/>
    </source>
</evidence>
<evidence type="ECO:0000313" key="13">
    <source>
        <dbReference type="Ensembl" id="ENSCSAP00000002332.1"/>
    </source>
</evidence>
<dbReference type="EMBL" id="AQIB01079988">
    <property type="status" value="NOT_ANNOTATED_CDS"/>
    <property type="molecule type" value="Genomic_DNA"/>
</dbReference>